<evidence type="ECO:0000256" key="7">
    <source>
        <dbReference type="ARBA" id="ARBA00022475"/>
    </source>
</evidence>
<evidence type="ECO:0000256" key="3">
    <source>
        <dbReference type="ARBA" id="ARBA00004496"/>
    </source>
</evidence>
<keyword evidence="11" id="KW-0496">Mitochondrion</keyword>
<dbReference type="eggNOG" id="KOG3051">
    <property type="taxonomic scope" value="Eukaryota"/>
</dbReference>
<evidence type="ECO:0000256" key="8">
    <source>
        <dbReference type="ARBA" id="ARBA00022490"/>
    </source>
</evidence>
<dbReference type="Pfam" id="PF01300">
    <property type="entry name" value="Sua5_yciO_yrdC"/>
    <property type="match status" value="1"/>
</dbReference>
<dbReference type="FunFam" id="3.90.870.10:FF:000007">
    <property type="entry name" value="YrdC N6-threonylcarbamoyltransferase domain containing"/>
    <property type="match status" value="1"/>
</dbReference>
<evidence type="ECO:0000256" key="1">
    <source>
        <dbReference type="ARBA" id="ARBA00004173"/>
    </source>
</evidence>
<keyword evidence="8" id="KW-0963">Cytoplasm</keyword>
<comment type="catalytic activity">
    <reaction evidence="13">
        <text>L-threonine + hydrogencarbonate + ATP = L-threonylcarbamoyladenylate + diphosphate + H2O</text>
        <dbReference type="Rhea" id="RHEA:36407"/>
        <dbReference type="ChEBI" id="CHEBI:15377"/>
        <dbReference type="ChEBI" id="CHEBI:17544"/>
        <dbReference type="ChEBI" id="CHEBI:30616"/>
        <dbReference type="ChEBI" id="CHEBI:33019"/>
        <dbReference type="ChEBI" id="CHEBI:57926"/>
        <dbReference type="ChEBI" id="CHEBI:73682"/>
        <dbReference type="EC" id="2.7.7.87"/>
    </reaction>
</comment>
<evidence type="ECO:0000256" key="4">
    <source>
        <dbReference type="ARBA" id="ARBA00007663"/>
    </source>
</evidence>
<feature type="domain" description="YrdC-like" evidence="16">
    <location>
        <begin position="12"/>
        <end position="203"/>
    </location>
</feature>
<dbReference type="GO" id="GO:0061710">
    <property type="term" value="F:L-threonylcarbamoyladenylate synthase"/>
    <property type="evidence" value="ECO:0007669"/>
    <property type="project" value="UniProtKB-EC"/>
</dbReference>
<reference evidence="17 18" key="1">
    <citation type="journal article" date="2007" name="Nature">
        <title>Evolution of genes and genomes on the Drosophila phylogeny.</title>
        <authorList>
            <consortium name="Drosophila 12 Genomes Consortium"/>
            <person name="Clark A.G."/>
            <person name="Eisen M.B."/>
            <person name="Smith D.R."/>
            <person name="Bergman C.M."/>
            <person name="Oliver B."/>
            <person name="Markow T.A."/>
            <person name="Kaufman T.C."/>
            <person name="Kellis M."/>
            <person name="Gelbart W."/>
            <person name="Iyer V.N."/>
            <person name="Pollard D.A."/>
            <person name="Sackton T.B."/>
            <person name="Larracuente A.M."/>
            <person name="Singh N.D."/>
            <person name="Abad J.P."/>
            <person name="Abt D.N."/>
            <person name="Adryan B."/>
            <person name="Aguade M."/>
            <person name="Akashi H."/>
            <person name="Anderson W.W."/>
            <person name="Aquadro C.F."/>
            <person name="Ardell D.H."/>
            <person name="Arguello R."/>
            <person name="Artieri C.G."/>
            <person name="Barbash D.A."/>
            <person name="Barker D."/>
            <person name="Barsanti P."/>
            <person name="Batterham P."/>
            <person name="Batzoglou S."/>
            <person name="Begun D."/>
            <person name="Bhutkar A."/>
            <person name="Blanco E."/>
            <person name="Bosak S.A."/>
            <person name="Bradley R.K."/>
            <person name="Brand A.D."/>
            <person name="Brent M.R."/>
            <person name="Brooks A.N."/>
            <person name="Brown R.H."/>
            <person name="Butlin R.K."/>
            <person name="Caggese C."/>
            <person name="Calvi B.R."/>
            <person name="Bernardo de Carvalho A."/>
            <person name="Caspi A."/>
            <person name="Castrezana S."/>
            <person name="Celniker S.E."/>
            <person name="Chang J.L."/>
            <person name="Chapple C."/>
            <person name="Chatterji S."/>
            <person name="Chinwalla A."/>
            <person name="Civetta A."/>
            <person name="Clifton S.W."/>
            <person name="Comeron J.M."/>
            <person name="Costello J.C."/>
            <person name="Coyne J.A."/>
            <person name="Daub J."/>
            <person name="David R.G."/>
            <person name="Delcher A.L."/>
            <person name="Delehaunty K."/>
            <person name="Do C.B."/>
            <person name="Ebling H."/>
            <person name="Edwards K."/>
            <person name="Eickbush T."/>
            <person name="Evans J.D."/>
            <person name="Filipski A."/>
            <person name="Findeiss S."/>
            <person name="Freyhult E."/>
            <person name="Fulton L."/>
            <person name="Fulton R."/>
            <person name="Garcia A.C."/>
            <person name="Gardiner A."/>
            <person name="Garfield D.A."/>
            <person name="Garvin B.E."/>
            <person name="Gibson G."/>
            <person name="Gilbert D."/>
            <person name="Gnerre S."/>
            <person name="Godfrey J."/>
            <person name="Good R."/>
            <person name="Gotea V."/>
            <person name="Gravely B."/>
            <person name="Greenberg A.J."/>
            <person name="Griffiths-Jones S."/>
            <person name="Gross S."/>
            <person name="Guigo R."/>
            <person name="Gustafson E.A."/>
            <person name="Haerty W."/>
            <person name="Hahn M.W."/>
            <person name="Halligan D.L."/>
            <person name="Halpern A.L."/>
            <person name="Halter G.M."/>
            <person name="Han M.V."/>
            <person name="Heger A."/>
            <person name="Hillier L."/>
            <person name="Hinrichs A.S."/>
            <person name="Holmes I."/>
            <person name="Hoskins R.A."/>
            <person name="Hubisz M.J."/>
            <person name="Hultmark D."/>
            <person name="Huntley M.A."/>
            <person name="Jaffe D.B."/>
            <person name="Jagadeeshan S."/>
            <person name="Jeck W.R."/>
            <person name="Johnson J."/>
            <person name="Jones C.D."/>
            <person name="Jordan W.C."/>
            <person name="Karpen G.H."/>
            <person name="Kataoka E."/>
            <person name="Keightley P.D."/>
            <person name="Kheradpour P."/>
            <person name="Kirkness E.F."/>
            <person name="Koerich L.B."/>
            <person name="Kristiansen K."/>
            <person name="Kudrna D."/>
            <person name="Kulathinal R.J."/>
            <person name="Kumar S."/>
            <person name="Kwok R."/>
            <person name="Lander E."/>
            <person name="Langley C.H."/>
            <person name="Lapoint R."/>
            <person name="Lazzaro B.P."/>
            <person name="Lee S.J."/>
            <person name="Levesque L."/>
            <person name="Li R."/>
            <person name="Lin C.F."/>
            <person name="Lin M.F."/>
            <person name="Lindblad-Toh K."/>
            <person name="Llopart A."/>
            <person name="Long M."/>
            <person name="Low L."/>
            <person name="Lozovsky E."/>
            <person name="Lu J."/>
            <person name="Luo M."/>
            <person name="Machado C.A."/>
            <person name="Makalowski W."/>
            <person name="Marzo M."/>
            <person name="Matsuda M."/>
            <person name="Matzkin L."/>
            <person name="McAllister B."/>
            <person name="McBride C.S."/>
            <person name="McKernan B."/>
            <person name="McKernan K."/>
            <person name="Mendez-Lago M."/>
            <person name="Minx P."/>
            <person name="Mollenhauer M.U."/>
            <person name="Montooth K."/>
            <person name="Mount S.M."/>
            <person name="Mu X."/>
            <person name="Myers E."/>
            <person name="Negre B."/>
            <person name="Newfeld S."/>
            <person name="Nielsen R."/>
            <person name="Noor M.A."/>
            <person name="O'Grady P."/>
            <person name="Pachter L."/>
            <person name="Papaceit M."/>
            <person name="Parisi M.J."/>
            <person name="Parisi M."/>
            <person name="Parts L."/>
            <person name="Pedersen J.S."/>
            <person name="Pesole G."/>
            <person name="Phillippy A.M."/>
            <person name="Ponting C.P."/>
            <person name="Pop M."/>
            <person name="Porcelli D."/>
            <person name="Powell J.R."/>
            <person name="Prohaska S."/>
            <person name="Pruitt K."/>
            <person name="Puig M."/>
            <person name="Quesneville H."/>
            <person name="Ram K.R."/>
            <person name="Rand D."/>
            <person name="Rasmussen M.D."/>
            <person name="Reed L.K."/>
            <person name="Reenan R."/>
            <person name="Reily A."/>
            <person name="Remington K.A."/>
            <person name="Rieger T.T."/>
            <person name="Ritchie M.G."/>
            <person name="Robin C."/>
            <person name="Rogers Y.H."/>
            <person name="Rohde C."/>
            <person name="Rozas J."/>
            <person name="Rubenfield M.J."/>
            <person name="Ruiz A."/>
            <person name="Russo S."/>
            <person name="Salzberg S.L."/>
            <person name="Sanchez-Gracia A."/>
            <person name="Saranga D.J."/>
            <person name="Sato H."/>
            <person name="Schaeffer S.W."/>
            <person name="Schatz M.C."/>
            <person name="Schlenke T."/>
            <person name="Schwartz R."/>
            <person name="Segarra C."/>
            <person name="Singh R.S."/>
            <person name="Sirot L."/>
            <person name="Sirota M."/>
            <person name="Sisneros N.B."/>
            <person name="Smith C.D."/>
            <person name="Smith T.F."/>
            <person name="Spieth J."/>
            <person name="Stage D.E."/>
            <person name="Stark A."/>
            <person name="Stephan W."/>
            <person name="Strausberg R.L."/>
            <person name="Strempel S."/>
            <person name="Sturgill D."/>
            <person name="Sutton G."/>
            <person name="Sutton G.G."/>
            <person name="Tao W."/>
            <person name="Teichmann S."/>
            <person name="Tobari Y.N."/>
            <person name="Tomimura Y."/>
            <person name="Tsolas J.M."/>
            <person name="Valente V.L."/>
            <person name="Venter E."/>
            <person name="Venter J.C."/>
            <person name="Vicario S."/>
            <person name="Vieira F.G."/>
            <person name="Vilella A.J."/>
            <person name="Villasante A."/>
            <person name="Walenz B."/>
            <person name="Wang J."/>
            <person name="Wasserman M."/>
            <person name="Watts T."/>
            <person name="Wilson D."/>
            <person name="Wilson R.K."/>
            <person name="Wing R.A."/>
            <person name="Wolfner M.F."/>
            <person name="Wong A."/>
            <person name="Wong G.K."/>
            <person name="Wu C.I."/>
            <person name="Wu G."/>
            <person name="Yamamoto D."/>
            <person name="Yang H.P."/>
            <person name="Yang S.P."/>
            <person name="Yorke J.A."/>
            <person name="Yoshida K."/>
            <person name="Zdobnov E."/>
            <person name="Zhang P."/>
            <person name="Zhang Y."/>
            <person name="Zimin A.V."/>
            <person name="Baldwin J."/>
            <person name="Abdouelleil A."/>
            <person name="Abdulkadir J."/>
            <person name="Abebe A."/>
            <person name="Abera B."/>
            <person name="Abreu J."/>
            <person name="Acer S.C."/>
            <person name="Aftuck L."/>
            <person name="Alexander A."/>
            <person name="An P."/>
            <person name="Anderson E."/>
            <person name="Anderson S."/>
            <person name="Arachi H."/>
            <person name="Azer M."/>
            <person name="Bachantsang P."/>
            <person name="Barry A."/>
            <person name="Bayul T."/>
            <person name="Berlin A."/>
            <person name="Bessette D."/>
            <person name="Bloom T."/>
            <person name="Blye J."/>
            <person name="Boguslavskiy L."/>
            <person name="Bonnet C."/>
            <person name="Boukhgalter B."/>
            <person name="Bourzgui I."/>
            <person name="Brown A."/>
            <person name="Cahill P."/>
            <person name="Channer S."/>
            <person name="Cheshatsang Y."/>
            <person name="Chuda L."/>
            <person name="Citroen M."/>
            <person name="Collymore A."/>
            <person name="Cooke P."/>
            <person name="Costello M."/>
            <person name="D'Aco K."/>
            <person name="Daza R."/>
            <person name="De Haan G."/>
            <person name="DeGray S."/>
            <person name="DeMaso C."/>
            <person name="Dhargay N."/>
            <person name="Dooley K."/>
            <person name="Dooley E."/>
            <person name="Doricent M."/>
            <person name="Dorje P."/>
            <person name="Dorjee K."/>
            <person name="Dupes A."/>
            <person name="Elong R."/>
            <person name="Falk J."/>
            <person name="Farina A."/>
            <person name="Faro S."/>
            <person name="Ferguson D."/>
            <person name="Fisher S."/>
            <person name="Foley C.D."/>
            <person name="Franke A."/>
            <person name="Friedrich D."/>
            <person name="Gadbois L."/>
            <person name="Gearin G."/>
            <person name="Gearin C.R."/>
            <person name="Giannoukos G."/>
            <person name="Goode T."/>
            <person name="Graham J."/>
            <person name="Grandbois E."/>
            <person name="Grewal S."/>
            <person name="Gyaltsen K."/>
            <person name="Hafez N."/>
            <person name="Hagos B."/>
            <person name="Hall J."/>
            <person name="Henson C."/>
            <person name="Hollinger A."/>
            <person name="Honan T."/>
            <person name="Huard M.D."/>
            <person name="Hughes L."/>
            <person name="Hurhula B."/>
            <person name="Husby M.E."/>
            <person name="Kamat A."/>
            <person name="Kanga B."/>
            <person name="Kashin S."/>
            <person name="Khazanovich D."/>
            <person name="Kisner P."/>
            <person name="Lance K."/>
            <person name="Lara M."/>
            <person name="Lee W."/>
            <person name="Lennon N."/>
            <person name="Letendre F."/>
            <person name="LeVine R."/>
            <person name="Lipovsky A."/>
            <person name="Liu X."/>
            <person name="Liu J."/>
            <person name="Liu S."/>
            <person name="Lokyitsang T."/>
            <person name="Lokyitsang Y."/>
            <person name="Lubonja R."/>
            <person name="Lui A."/>
            <person name="MacDonald P."/>
            <person name="Magnisalis V."/>
            <person name="Maru K."/>
            <person name="Matthews C."/>
            <person name="McCusker W."/>
            <person name="McDonough S."/>
            <person name="Mehta T."/>
            <person name="Meldrim J."/>
            <person name="Meneus L."/>
            <person name="Mihai O."/>
            <person name="Mihalev A."/>
            <person name="Mihova T."/>
            <person name="Mittelman R."/>
            <person name="Mlenga V."/>
            <person name="Montmayeur A."/>
            <person name="Mulrain L."/>
            <person name="Navidi A."/>
            <person name="Naylor J."/>
            <person name="Negash T."/>
            <person name="Nguyen T."/>
            <person name="Nguyen N."/>
            <person name="Nicol R."/>
            <person name="Norbu C."/>
            <person name="Norbu N."/>
            <person name="Novod N."/>
            <person name="O'Neill B."/>
            <person name="Osman S."/>
            <person name="Markiewicz E."/>
            <person name="Oyono O.L."/>
            <person name="Patti C."/>
            <person name="Phunkhang P."/>
            <person name="Pierre F."/>
            <person name="Priest M."/>
            <person name="Raghuraman S."/>
            <person name="Rege F."/>
            <person name="Reyes R."/>
            <person name="Rise C."/>
            <person name="Rogov P."/>
            <person name="Ross K."/>
            <person name="Ryan E."/>
            <person name="Settipalli S."/>
            <person name="Shea T."/>
            <person name="Sherpa N."/>
            <person name="Shi L."/>
            <person name="Shih D."/>
            <person name="Sparrow T."/>
            <person name="Spaulding J."/>
            <person name="Stalker J."/>
            <person name="Stange-Thomann N."/>
            <person name="Stavropoulos S."/>
            <person name="Stone C."/>
            <person name="Strader C."/>
            <person name="Tesfaye S."/>
            <person name="Thomson T."/>
            <person name="Thoulutsang Y."/>
            <person name="Thoulutsang D."/>
            <person name="Topham K."/>
            <person name="Topping I."/>
            <person name="Tsamla T."/>
            <person name="Vassiliev H."/>
            <person name="Vo A."/>
            <person name="Wangchuk T."/>
            <person name="Wangdi T."/>
            <person name="Weiand M."/>
            <person name="Wilkinson J."/>
            <person name="Wilson A."/>
            <person name="Yadav S."/>
            <person name="Young G."/>
            <person name="Yu Q."/>
            <person name="Zembek L."/>
            <person name="Zhong D."/>
            <person name="Zimmer A."/>
            <person name="Zwirko Z."/>
            <person name="Jaffe D.B."/>
            <person name="Alvarez P."/>
            <person name="Brockman W."/>
            <person name="Butler J."/>
            <person name="Chin C."/>
            <person name="Gnerre S."/>
            <person name="Grabherr M."/>
            <person name="Kleber M."/>
            <person name="Mauceli E."/>
            <person name="MacCallum I."/>
        </authorList>
    </citation>
    <scope>NUCLEOTIDE SEQUENCE [LARGE SCALE GENOMIC DNA]</scope>
    <source>
        <strain evidence="18">Tucson 14030-0811.24</strain>
    </source>
</reference>
<gene>
    <name evidence="17" type="primary">Dwil\GK21591</name>
    <name evidence="17" type="ORF">Dwil_GK21591</name>
</gene>
<evidence type="ECO:0000256" key="11">
    <source>
        <dbReference type="ARBA" id="ARBA00023128"/>
    </source>
</evidence>
<accession>B4MPJ1</accession>
<dbReference type="GO" id="GO:0000049">
    <property type="term" value="F:tRNA binding"/>
    <property type="evidence" value="ECO:0007669"/>
    <property type="project" value="TreeGrafter"/>
</dbReference>
<keyword evidence="12" id="KW-0472">Membrane</keyword>
<dbReference type="GO" id="GO:0005739">
    <property type="term" value="C:mitochondrion"/>
    <property type="evidence" value="ECO:0007669"/>
    <property type="project" value="UniProtKB-SubCell"/>
</dbReference>
<evidence type="ECO:0000256" key="6">
    <source>
        <dbReference type="ARBA" id="ARBA00015492"/>
    </source>
</evidence>
<dbReference type="HOGENOM" id="CLU_031397_5_1_1"/>
<name>B4MPJ1_DROWI</name>
<evidence type="ECO:0000256" key="9">
    <source>
        <dbReference type="ARBA" id="ARBA00022679"/>
    </source>
</evidence>
<dbReference type="PhylomeDB" id="B4MPJ1"/>
<dbReference type="GO" id="GO:0005886">
    <property type="term" value="C:plasma membrane"/>
    <property type="evidence" value="ECO:0007669"/>
    <property type="project" value="UniProtKB-SubCell"/>
</dbReference>
<dbReference type="OMA" id="RDLCAVW"/>
<dbReference type="SUPFAM" id="SSF55821">
    <property type="entry name" value="YrdC/RibB"/>
    <property type="match status" value="1"/>
</dbReference>
<dbReference type="OrthoDB" id="3648309at2759"/>
<protein>
    <recommendedName>
        <fullName evidence="6">Threonylcarbamoyl-AMP synthase</fullName>
        <ecNumber evidence="5">2.7.7.87</ecNumber>
    </recommendedName>
</protein>
<dbReference type="AlphaFoldDB" id="B4MPJ1"/>
<evidence type="ECO:0000256" key="5">
    <source>
        <dbReference type="ARBA" id="ARBA00012584"/>
    </source>
</evidence>
<dbReference type="GO" id="GO:0006450">
    <property type="term" value="P:regulation of translational fidelity"/>
    <property type="evidence" value="ECO:0007669"/>
    <property type="project" value="TreeGrafter"/>
</dbReference>
<keyword evidence="18" id="KW-1185">Reference proteome</keyword>
<dbReference type="Proteomes" id="UP000007798">
    <property type="component" value="Unassembled WGS sequence"/>
</dbReference>
<proteinExistence type="inferred from homology"/>
<evidence type="ECO:0000256" key="2">
    <source>
        <dbReference type="ARBA" id="ARBA00004202"/>
    </source>
</evidence>
<evidence type="ECO:0000256" key="13">
    <source>
        <dbReference type="ARBA" id="ARBA00048366"/>
    </source>
</evidence>
<dbReference type="PROSITE" id="PS51163">
    <property type="entry name" value="YRDC"/>
    <property type="match status" value="1"/>
</dbReference>
<keyword evidence="7" id="KW-1003">Cell membrane</keyword>
<keyword evidence="10" id="KW-0809">Transit peptide</keyword>
<dbReference type="InterPro" id="IPR017945">
    <property type="entry name" value="DHBP_synth_RibB-like_a/b_dom"/>
</dbReference>
<comment type="subunit">
    <text evidence="15">Interacts with RSC1A1.</text>
</comment>
<dbReference type="GO" id="GO:0003725">
    <property type="term" value="F:double-stranded RNA binding"/>
    <property type="evidence" value="ECO:0007669"/>
    <property type="project" value="InterPro"/>
</dbReference>
<dbReference type="NCBIfam" id="TIGR00057">
    <property type="entry name" value="L-threonylcarbamoyladenylate synthase"/>
    <property type="match status" value="1"/>
</dbReference>
<dbReference type="InterPro" id="IPR006070">
    <property type="entry name" value="Sua5-like_dom"/>
</dbReference>
<dbReference type="FunCoup" id="B4MPJ1">
    <property type="interactions" value="343"/>
</dbReference>
<evidence type="ECO:0000256" key="10">
    <source>
        <dbReference type="ARBA" id="ARBA00022946"/>
    </source>
</evidence>
<dbReference type="Gene3D" id="3.90.870.10">
    <property type="entry name" value="DHBP synthase"/>
    <property type="match status" value="1"/>
</dbReference>
<evidence type="ECO:0000256" key="12">
    <source>
        <dbReference type="ARBA" id="ARBA00023136"/>
    </source>
</evidence>
<comment type="similarity">
    <text evidence="4">Belongs to the SUA5 family.</text>
</comment>
<organism evidence="18">
    <name type="scientific">Drosophila willistoni</name>
    <name type="common">Fruit fly</name>
    <dbReference type="NCBI Taxonomy" id="7260"/>
    <lineage>
        <taxon>Eukaryota</taxon>
        <taxon>Metazoa</taxon>
        <taxon>Ecdysozoa</taxon>
        <taxon>Arthropoda</taxon>
        <taxon>Hexapoda</taxon>
        <taxon>Insecta</taxon>
        <taxon>Pterygota</taxon>
        <taxon>Neoptera</taxon>
        <taxon>Endopterygota</taxon>
        <taxon>Diptera</taxon>
        <taxon>Brachycera</taxon>
        <taxon>Muscomorpha</taxon>
        <taxon>Ephydroidea</taxon>
        <taxon>Drosophilidae</taxon>
        <taxon>Drosophila</taxon>
        <taxon>Sophophora</taxon>
    </lineage>
</organism>
<comment type="subcellular location">
    <subcellularLocation>
        <location evidence="2">Cell membrane</location>
        <topology evidence="2">Peripheral membrane protein</topology>
    </subcellularLocation>
    <subcellularLocation>
        <location evidence="3">Cytoplasm</location>
    </subcellularLocation>
    <subcellularLocation>
        <location evidence="1">Mitochondrion</location>
    </subcellularLocation>
</comment>
<sequence>MASHPVCSVDEERALDLARQCLLAGQIIALPTDTVYGLACDANNEQAIQRLYEIKGRDEHKPVAICVHNIKALRRYGQADHLGDELLTRLLPGPLTIVIERAPALSNPLLNPSTSKIGIRIPDFQFIRKLCGVWHEQPLALTSANRSSEPSSLQVEEFRCLWPQLGGIFDAGPIGLTEERRLASTVIDLAKPGSYTIVRAGVALKETRKVLEEYGLKENKYQ</sequence>
<evidence type="ECO:0000256" key="15">
    <source>
        <dbReference type="ARBA" id="ARBA00063146"/>
    </source>
</evidence>
<evidence type="ECO:0000313" key="17">
    <source>
        <dbReference type="EMBL" id="EDW74030.1"/>
    </source>
</evidence>
<dbReference type="InterPro" id="IPR050156">
    <property type="entry name" value="TC-AMP_synthase_SUA5"/>
</dbReference>
<dbReference type="STRING" id="7260.B4MPJ1"/>
<dbReference type="PANTHER" id="PTHR17490:SF10">
    <property type="entry name" value="THREONYLCARBAMOYL-AMP SYNTHASE"/>
    <property type="match status" value="1"/>
</dbReference>
<dbReference type="InParanoid" id="B4MPJ1"/>
<evidence type="ECO:0000256" key="14">
    <source>
        <dbReference type="ARBA" id="ARBA00058524"/>
    </source>
</evidence>
<keyword evidence="9" id="KW-0808">Transferase</keyword>
<dbReference type="KEGG" id="dwi:6640127"/>
<evidence type="ECO:0000313" key="18">
    <source>
        <dbReference type="Proteomes" id="UP000007798"/>
    </source>
</evidence>
<dbReference type="PANTHER" id="PTHR17490">
    <property type="entry name" value="SUA5"/>
    <property type="match status" value="1"/>
</dbReference>
<dbReference type="EC" id="2.7.7.87" evidence="5"/>
<dbReference type="EMBL" id="CH963849">
    <property type="protein sequence ID" value="EDW74030.1"/>
    <property type="molecule type" value="Genomic_DNA"/>
</dbReference>
<dbReference type="SMR" id="B4MPJ1"/>
<comment type="function">
    <text evidence="14">Cytoplasmic and mitochondrial threonylcarbamoyl-AMP synthase required for the formation of a threonylcarbamoyl group on adenosine at position 37 (t(6)A37) in tRNAs that read codons beginning with adenine. Catalyzes the conversion of L-threonine, HCO(3)(-)/CO(2) and ATP to give threonylcarbamoyl-AMP (TC-AMP) as the acyladenylate intermediate, with the release of diphosphate. Participates in t(6)A37 formation in cytoplasmic and mitochondrial tRNAs. May regulate the activity of some transporters.</text>
</comment>
<evidence type="ECO:0000259" key="16">
    <source>
        <dbReference type="PROSITE" id="PS51163"/>
    </source>
</evidence>